<reference evidence="1" key="2">
    <citation type="journal article" date="2015" name="Data Brief">
        <title>Shoot transcriptome of the giant reed, Arundo donax.</title>
        <authorList>
            <person name="Barrero R.A."/>
            <person name="Guerrero F.D."/>
            <person name="Moolhuijzen P."/>
            <person name="Goolsby J.A."/>
            <person name="Tidwell J."/>
            <person name="Bellgard S.E."/>
            <person name="Bellgard M.I."/>
        </authorList>
    </citation>
    <scope>NUCLEOTIDE SEQUENCE</scope>
    <source>
        <tissue evidence="1">Shoot tissue taken approximately 20 cm above the soil surface</tissue>
    </source>
</reference>
<sequence>MYMKQGMLSLNTQLIHTHNFAVSDGANGSSKIVSPHSPLCCCNIK</sequence>
<proteinExistence type="predicted"/>
<protein>
    <submittedName>
        <fullName evidence="1">Uncharacterized protein</fullName>
    </submittedName>
</protein>
<dbReference type="AlphaFoldDB" id="A0A0A9AM68"/>
<name>A0A0A9AM68_ARUDO</name>
<accession>A0A0A9AM68</accession>
<evidence type="ECO:0000313" key="1">
    <source>
        <dbReference type="EMBL" id="JAD52814.1"/>
    </source>
</evidence>
<dbReference type="EMBL" id="GBRH01245081">
    <property type="protein sequence ID" value="JAD52814.1"/>
    <property type="molecule type" value="Transcribed_RNA"/>
</dbReference>
<reference evidence="1" key="1">
    <citation type="submission" date="2014-09" db="EMBL/GenBank/DDBJ databases">
        <authorList>
            <person name="Magalhaes I.L.F."/>
            <person name="Oliveira U."/>
            <person name="Santos F.R."/>
            <person name="Vidigal T.H.D.A."/>
            <person name="Brescovit A.D."/>
            <person name="Santos A.J."/>
        </authorList>
    </citation>
    <scope>NUCLEOTIDE SEQUENCE</scope>
    <source>
        <tissue evidence="1">Shoot tissue taken approximately 20 cm above the soil surface</tissue>
    </source>
</reference>
<organism evidence="1">
    <name type="scientific">Arundo donax</name>
    <name type="common">Giant reed</name>
    <name type="synonym">Donax arundinaceus</name>
    <dbReference type="NCBI Taxonomy" id="35708"/>
    <lineage>
        <taxon>Eukaryota</taxon>
        <taxon>Viridiplantae</taxon>
        <taxon>Streptophyta</taxon>
        <taxon>Embryophyta</taxon>
        <taxon>Tracheophyta</taxon>
        <taxon>Spermatophyta</taxon>
        <taxon>Magnoliopsida</taxon>
        <taxon>Liliopsida</taxon>
        <taxon>Poales</taxon>
        <taxon>Poaceae</taxon>
        <taxon>PACMAD clade</taxon>
        <taxon>Arundinoideae</taxon>
        <taxon>Arundineae</taxon>
        <taxon>Arundo</taxon>
    </lineage>
</organism>